<feature type="compositionally biased region" description="Basic and acidic residues" evidence="1">
    <location>
        <begin position="1"/>
        <end position="15"/>
    </location>
</feature>
<feature type="region of interest" description="Disordered" evidence="1">
    <location>
        <begin position="1"/>
        <end position="28"/>
    </location>
</feature>
<feature type="region of interest" description="Disordered" evidence="1">
    <location>
        <begin position="61"/>
        <end position="82"/>
    </location>
</feature>
<proteinExistence type="predicted"/>
<feature type="compositionally biased region" description="Low complexity" evidence="1">
    <location>
        <begin position="73"/>
        <end position="82"/>
    </location>
</feature>
<evidence type="ECO:0000313" key="2">
    <source>
        <dbReference type="EMBL" id="SCM71155.1"/>
    </source>
</evidence>
<name>A0A212L0T9_9BACT</name>
<gene>
    <name evidence="2" type="ORF">KL86DES1_10897</name>
</gene>
<protein>
    <submittedName>
        <fullName evidence="2">Uncharacterized protein</fullName>
    </submittedName>
</protein>
<reference evidence="2" key="1">
    <citation type="submission" date="2016-08" db="EMBL/GenBank/DDBJ databases">
        <authorList>
            <person name="Seilhamer J.J."/>
        </authorList>
    </citation>
    <scope>NUCLEOTIDE SEQUENCE</scope>
    <source>
        <strain evidence="2">86-1</strain>
    </source>
</reference>
<dbReference type="AlphaFoldDB" id="A0A212L0T9"/>
<dbReference type="EMBL" id="FMJC01000001">
    <property type="protein sequence ID" value="SCM71155.1"/>
    <property type="molecule type" value="Genomic_DNA"/>
</dbReference>
<organism evidence="2">
    <name type="scientific">uncultured Desulfovibrio sp</name>
    <dbReference type="NCBI Taxonomy" id="167968"/>
    <lineage>
        <taxon>Bacteria</taxon>
        <taxon>Pseudomonadati</taxon>
        <taxon>Thermodesulfobacteriota</taxon>
        <taxon>Desulfovibrionia</taxon>
        <taxon>Desulfovibrionales</taxon>
        <taxon>Desulfovibrionaceae</taxon>
        <taxon>Desulfovibrio</taxon>
        <taxon>environmental samples</taxon>
    </lineage>
</organism>
<evidence type="ECO:0000256" key="1">
    <source>
        <dbReference type="SAM" id="MobiDB-lite"/>
    </source>
</evidence>
<sequence length="82" mass="8395">MALRGAEGDRERSEEAPAAGAAQPSRNYGVWKALGGQPVGVEVYDKPSGVVRGECRGGLAKRIVSGSPPRPPSAARRAGGPN</sequence>
<accession>A0A212L0T9</accession>